<dbReference type="SUPFAM" id="SSF52540">
    <property type="entry name" value="P-loop containing nucleoside triphosphate hydrolases"/>
    <property type="match status" value="1"/>
</dbReference>
<proteinExistence type="predicted"/>
<evidence type="ECO:0000259" key="1">
    <source>
        <dbReference type="Pfam" id="PF01048"/>
    </source>
</evidence>
<comment type="caution">
    <text evidence="2">The sequence shown here is derived from an EMBL/GenBank/DDBJ whole genome shotgun (WGS) entry which is preliminary data.</text>
</comment>
<dbReference type="Proteomes" id="UP001160301">
    <property type="component" value="Unassembled WGS sequence"/>
</dbReference>
<keyword evidence="3" id="KW-1185">Reference proteome</keyword>
<dbReference type="EMBL" id="JARZHI010000145">
    <property type="protein sequence ID" value="MDI1437623.1"/>
    <property type="molecule type" value="Genomic_DNA"/>
</dbReference>
<sequence length="375" mass="42079">MSRRLQAHTNEYRPVAALVDDKSSKHLIVGVPGSGKTHVLWQLAQQLISNDRHIPFIIPIADASSSAAIHEYVLRDIERAASLIFVSDEDASMPAAAQGTALMPYTSKPIFDIAILCATHDELEKVKTVQKGHWKPLPATEDDPNSYEETEYTTRKGRCLRVVAAAQTQMGMPASAVLAAKMILRFTPKLVAMVGIAGGAKSDKQKYGDVLVPNRTFDYNAGKLTIRDNKLHFEPDYDPIRISERLRSRLDYWSKERPGLDEISIQWPVGRQQTRIDIHVGPLGSGAAVIDAKLPMFEVLEHWRKLIGIEMEAYGVHLACQSARQPPPEFLCMKSISDFATSKTDEWRDYAAYTAAQVCYRFLTEEWENLFPDPR</sequence>
<dbReference type="PANTHER" id="PTHR46832:SF1">
    <property type="entry name" value="5'-METHYLTHIOADENOSINE_S-ADENOSYLHOMOCYSTEINE NUCLEOSIDASE"/>
    <property type="match status" value="1"/>
</dbReference>
<dbReference type="Pfam" id="PF01048">
    <property type="entry name" value="PNP_UDP_1"/>
    <property type="match status" value="1"/>
</dbReference>
<name>A0ABT6PAG3_9BACT</name>
<protein>
    <recommendedName>
        <fullName evidence="1">Nucleoside phosphorylase domain-containing protein</fullName>
    </recommendedName>
</protein>
<dbReference type="Gene3D" id="3.40.50.1580">
    <property type="entry name" value="Nucleoside phosphorylase domain"/>
    <property type="match status" value="1"/>
</dbReference>
<evidence type="ECO:0000313" key="2">
    <source>
        <dbReference type="EMBL" id="MDI1437623.1"/>
    </source>
</evidence>
<organism evidence="2 3">
    <name type="scientific">Polyangium sorediatum</name>
    <dbReference type="NCBI Taxonomy" id="889274"/>
    <lineage>
        <taxon>Bacteria</taxon>
        <taxon>Pseudomonadati</taxon>
        <taxon>Myxococcota</taxon>
        <taxon>Polyangia</taxon>
        <taxon>Polyangiales</taxon>
        <taxon>Polyangiaceae</taxon>
        <taxon>Polyangium</taxon>
    </lineage>
</organism>
<dbReference type="InterPro" id="IPR035994">
    <property type="entry name" value="Nucleoside_phosphorylase_sf"/>
</dbReference>
<dbReference type="SUPFAM" id="SSF53167">
    <property type="entry name" value="Purine and uridine phosphorylases"/>
    <property type="match status" value="1"/>
</dbReference>
<dbReference type="PANTHER" id="PTHR46832">
    <property type="entry name" value="5'-METHYLTHIOADENOSINE/S-ADENOSYLHOMOCYSTEINE NUCLEOSIDASE"/>
    <property type="match status" value="1"/>
</dbReference>
<dbReference type="InterPro" id="IPR027417">
    <property type="entry name" value="P-loop_NTPase"/>
</dbReference>
<dbReference type="InterPro" id="IPR000845">
    <property type="entry name" value="Nucleoside_phosphorylase_d"/>
</dbReference>
<reference evidence="2 3" key="1">
    <citation type="submission" date="2023-04" db="EMBL/GenBank/DDBJ databases">
        <title>The genome sequence of Polyangium sorediatum DSM14670.</title>
        <authorList>
            <person name="Zhang X."/>
        </authorList>
    </citation>
    <scope>NUCLEOTIDE SEQUENCE [LARGE SCALE GENOMIC DNA]</scope>
    <source>
        <strain evidence="2 3">DSM 14670</strain>
    </source>
</reference>
<dbReference type="RefSeq" id="WP_284722000.1">
    <property type="nucleotide sequence ID" value="NZ_JARZHI010000145.1"/>
</dbReference>
<feature type="domain" description="Nucleoside phosphorylase" evidence="1">
    <location>
        <begin position="112"/>
        <end position="349"/>
    </location>
</feature>
<gene>
    <name evidence="2" type="ORF">QHF89_49400</name>
</gene>
<accession>A0ABT6PAG3</accession>
<evidence type="ECO:0000313" key="3">
    <source>
        <dbReference type="Proteomes" id="UP001160301"/>
    </source>
</evidence>